<evidence type="ECO:0000313" key="2">
    <source>
        <dbReference type="Proteomes" id="UP000240608"/>
    </source>
</evidence>
<dbReference type="PROSITE" id="PS51257">
    <property type="entry name" value="PROKAR_LIPOPROTEIN"/>
    <property type="match status" value="1"/>
</dbReference>
<reference evidence="1 2" key="1">
    <citation type="submission" date="2018-03" db="EMBL/GenBank/DDBJ databases">
        <title>Cross-interface Injection: A General Nanoliter Liquid Handling Method Applied to Single Cells Genome Amplification Automated Nanoliter Liquid Handling Applied to Single Cell Multiple Displacement Amplification.</title>
        <authorList>
            <person name="Yun J."/>
            <person name="Xu P."/>
            <person name="Xu J."/>
            <person name="Dai X."/>
            <person name="Wang Y."/>
            <person name="Zheng X."/>
            <person name="Cao C."/>
            <person name="Yi Q."/>
            <person name="Zhu Y."/>
            <person name="Wang L."/>
            <person name="Dong Z."/>
            <person name="Huang Y."/>
            <person name="Huang L."/>
            <person name="Du W."/>
        </authorList>
    </citation>
    <scope>NUCLEOTIDE SEQUENCE [LARGE SCALE GENOMIC DNA]</scope>
    <source>
        <strain evidence="1 2">Z-D1-2</strain>
    </source>
</reference>
<dbReference type="AlphaFoldDB" id="A0A2T4DQU2"/>
<protein>
    <recommendedName>
        <fullName evidence="3">Lipoprotein</fullName>
    </recommendedName>
</protein>
<dbReference type="EMBL" id="PYVU01000064">
    <property type="protein sequence ID" value="PTB96146.1"/>
    <property type="molecule type" value="Genomic_DNA"/>
</dbReference>
<evidence type="ECO:0008006" key="3">
    <source>
        <dbReference type="Google" id="ProtNLM"/>
    </source>
</evidence>
<accession>A0A2T4DQU2</accession>
<gene>
    <name evidence="1" type="ORF">C9994_08590</name>
</gene>
<dbReference type="Proteomes" id="UP000240608">
    <property type="component" value="Unassembled WGS sequence"/>
</dbReference>
<sequence length="255" mass="29856">MNNIKIKKMNFQKNSLIISFFIFIASCGPQLPDAYHMEKKFWNTEDYITAIRHIKYNLNEEEGYPRLSNPLTAPVFKKLVDKQNVSIVLKDEELGVKYRNEVSKKFFDISQDLLKVYQDMDIQDKFIYPVELVQIIDFGLHTQIQYFRLGNEEIKKNAINPSGTATLKVIKENEQTIVNNFNIYIEFLAKEEAFSEEARKEYAEVINVQFNKLMDEFPAANYSKMKNNANLLLKNMNSPELKTALEKLVLKIEQM</sequence>
<evidence type="ECO:0000313" key="1">
    <source>
        <dbReference type="EMBL" id="PTB96146.1"/>
    </source>
</evidence>
<name>A0A2T4DQU2_9BACT</name>
<comment type="caution">
    <text evidence="1">The sequence shown here is derived from an EMBL/GenBank/DDBJ whole genome shotgun (WGS) entry which is preliminary data.</text>
</comment>
<organism evidence="1 2">
    <name type="scientific">Marivirga lumbricoides</name>
    <dbReference type="NCBI Taxonomy" id="1046115"/>
    <lineage>
        <taxon>Bacteria</taxon>
        <taxon>Pseudomonadati</taxon>
        <taxon>Bacteroidota</taxon>
        <taxon>Cytophagia</taxon>
        <taxon>Cytophagales</taxon>
        <taxon>Marivirgaceae</taxon>
        <taxon>Marivirga</taxon>
    </lineage>
</organism>
<proteinExistence type="predicted"/>